<evidence type="ECO:0000256" key="1">
    <source>
        <dbReference type="ARBA" id="ARBA00004496"/>
    </source>
</evidence>
<comment type="similarity">
    <text evidence="2">Belongs to the FLZ family.</text>
</comment>
<evidence type="ECO:0000256" key="5">
    <source>
        <dbReference type="PROSITE-ProRule" id="PRU01131"/>
    </source>
</evidence>
<feature type="zinc finger region" description="FLZ-type" evidence="5">
    <location>
        <begin position="92"/>
        <end position="136"/>
    </location>
</feature>
<dbReference type="GO" id="GO:0046872">
    <property type="term" value="F:metal ion binding"/>
    <property type="evidence" value="ECO:0007669"/>
    <property type="project" value="UniProtKB-KW"/>
</dbReference>
<evidence type="ECO:0000256" key="2">
    <source>
        <dbReference type="ARBA" id="ARBA00009374"/>
    </source>
</evidence>
<comment type="subcellular location">
    <subcellularLocation>
        <location evidence="1">Cytoplasm</location>
    </subcellularLocation>
</comment>
<dbReference type="AlphaFoldDB" id="A0A8J5F3N9"/>
<dbReference type="Pfam" id="PF04570">
    <property type="entry name" value="zf-FLZ"/>
    <property type="match status" value="1"/>
</dbReference>
<accession>A0A8J5F3N9</accession>
<gene>
    <name evidence="7" type="ORF">ZIOFF_066657</name>
</gene>
<dbReference type="PANTHER" id="PTHR33059:SF4">
    <property type="entry name" value="FCS-LIKE ZINC FINGER 5"/>
    <property type="match status" value="1"/>
</dbReference>
<dbReference type="OrthoDB" id="1925036at2759"/>
<keyword evidence="8" id="KW-1185">Reference proteome</keyword>
<dbReference type="PANTHER" id="PTHR33059">
    <property type="entry name" value="FCS-LIKE ZINC FINGER 5"/>
    <property type="match status" value="1"/>
</dbReference>
<evidence type="ECO:0000313" key="8">
    <source>
        <dbReference type="Proteomes" id="UP000734854"/>
    </source>
</evidence>
<proteinExistence type="inferred from homology"/>
<dbReference type="EMBL" id="JACMSC010000018">
    <property type="protein sequence ID" value="KAG6477402.1"/>
    <property type="molecule type" value="Genomic_DNA"/>
</dbReference>
<dbReference type="PROSITE" id="PS51795">
    <property type="entry name" value="ZF_FLZ"/>
    <property type="match status" value="1"/>
</dbReference>
<reference evidence="7 8" key="1">
    <citation type="submission" date="2020-08" db="EMBL/GenBank/DDBJ databases">
        <title>Plant Genome Project.</title>
        <authorList>
            <person name="Zhang R.-G."/>
        </authorList>
    </citation>
    <scope>NUCLEOTIDE SEQUENCE [LARGE SCALE GENOMIC DNA]</scope>
    <source>
        <tissue evidence="7">Rhizome</tissue>
    </source>
</reference>
<feature type="domain" description="FLZ-type" evidence="6">
    <location>
        <begin position="92"/>
        <end position="136"/>
    </location>
</feature>
<organism evidence="7 8">
    <name type="scientific">Zingiber officinale</name>
    <name type="common">Ginger</name>
    <name type="synonym">Amomum zingiber</name>
    <dbReference type="NCBI Taxonomy" id="94328"/>
    <lineage>
        <taxon>Eukaryota</taxon>
        <taxon>Viridiplantae</taxon>
        <taxon>Streptophyta</taxon>
        <taxon>Embryophyta</taxon>
        <taxon>Tracheophyta</taxon>
        <taxon>Spermatophyta</taxon>
        <taxon>Magnoliopsida</taxon>
        <taxon>Liliopsida</taxon>
        <taxon>Zingiberales</taxon>
        <taxon>Zingiberaceae</taxon>
        <taxon>Zingiber</taxon>
    </lineage>
</organism>
<keyword evidence="3" id="KW-0963">Cytoplasm</keyword>
<dbReference type="Proteomes" id="UP000734854">
    <property type="component" value="Unassembled WGS sequence"/>
</dbReference>
<evidence type="ECO:0000313" key="7">
    <source>
        <dbReference type="EMBL" id="KAG6477402.1"/>
    </source>
</evidence>
<name>A0A8J5F3N9_ZINOF</name>
<keyword evidence="4" id="KW-0479">Metal-binding</keyword>
<protein>
    <recommendedName>
        <fullName evidence="6">FLZ-type domain-containing protein</fullName>
    </recommendedName>
</protein>
<evidence type="ECO:0000259" key="6">
    <source>
        <dbReference type="PROSITE" id="PS51795"/>
    </source>
</evidence>
<dbReference type="InterPro" id="IPR007650">
    <property type="entry name" value="Zf-FLZ_dom"/>
</dbReference>
<sequence>MLLGNRPRPPIRRTTSSTEFPAGVLLDIELPQLPDPERSIGGKAIDPHLGVMQGSIAGVGMDWRAARFMGSMLSPRGGVQRRELFVSPEAAGFLMACRLCNRRLGPGRDAFMYRGEIAFCSLECRQQHINLDEQKERCLLNSS</sequence>
<comment type="caution">
    <text evidence="7">The sequence shown here is derived from an EMBL/GenBank/DDBJ whole genome shotgun (WGS) entry which is preliminary data.</text>
</comment>
<evidence type="ECO:0000256" key="3">
    <source>
        <dbReference type="ARBA" id="ARBA00022490"/>
    </source>
</evidence>
<evidence type="ECO:0000256" key="4">
    <source>
        <dbReference type="ARBA" id="ARBA00022723"/>
    </source>
</evidence>
<dbReference type="GO" id="GO:0005737">
    <property type="term" value="C:cytoplasm"/>
    <property type="evidence" value="ECO:0007669"/>
    <property type="project" value="UniProtKB-SubCell"/>
</dbReference>